<evidence type="ECO:0000313" key="2">
    <source>
        <dbReference type="Proteomes" id="UP000661507"/>
    </source>
</evidence>
<protein>
    <submittedName>
        <fullName evidence="1">Uncharacterized protein</fullName>
    </submittedName>
</protein>
<dbReference type="EMBL" id="BMKW01000005">
    <property type="protein sequence ID" value="GGJ13865.1"/>
    <property type="molecule type" value="Genomic_DNA"/>
</dbReference>
<organism evidence="1 2">
    <name type="scientific">Neoroseomonas lacus</name>
    <dbReference type="NCBI Taxonomy" id="287609"/>
    <lineage>
        <taxon>Bacteria</taxon>
        <taxon>Pseudomonadati</taxon>
        <taxon>Pseudomonadota</taxon>
        <taxon>Alphaproteobacteria</taxon>
        <taxon>Acetobacterales</taxon>
        <taxon>Acetobacteraceae</taxon>
        <taxon>Neoroseomonas</taxon>
    </lineage>
</organism>
<dbReference type="AlphaFoldDB" id="A0A917NNP3"/>
<reference evidence="1" key="2">
    <citation type="submission" date="2020-09" db="EMBL/GenBank/DDBJ databases">
        <authorList>
            <person name="Sun Q."/>
            <person name="Zhou Y."/>
        </authorList>
    </citation>
    <scope>NUCLEOTIDE SEQUENCE</scope>
    <source>
        <strain evidence="1">CGMCC 1.3617</strain>
    </source>
</reference>
<proteinExistence type="predicted"/>
<reference evidence="1" key="1">
    <citation type="journal article" date="2014" name="Int. J. Syst. Evol. Microbiol.">
        <title>Complete genome sequence of Corynebacterium casei LMG S-19264T (=DSM 44701T), isolated from a smear-ripened cheese.</title>
        <authorList>
            <consortium name="US DOE Joint Genome Institute (JGI-PGF)"/>
            <person name="Walter F."/>
            <person name="Albersmeier A."/>
            <person name="Kalinowski J."/>
            <person name="Ruckert C."/>
        </authorList>
    </citation>
    <scope>NUCLEOTIDE SEQUENCE</scope>
    <source>
        <strain evidence="1">CGMCC 1.3617</strain>
    </source>
</reference>
<name>A0A917NNP3_9PROT</name>
<dbReference type="Proteomes" id="UP000661507">
    <property type="component" value="Unassembled WGS sequence"/>
</dbReference>
<sequence length="75" mass="7912">MVVRLGGALLVDQASLLDRLSLDTFTLEQDGLAAAEVDVSRGKIAQALVVALVVVVRDEGLDLRLEVAGQVVVLE</sequence>
<keyword evidence="2" id="KW-1185">Reference proteome</keyword>
<gene>
    <name evidence="1" type="ORF">GCM10011320_21320</name>
</gene>
<accession>A0A917NNP3</accession>
<evidence type="ECO:0000313" key="1">
    <source>
        <dbReference type="EMBL" id="GGJ13865.1"/>
    </source>
</evidence>
<comment type="caution">
    <text evidence="1">The sequence shown here is derived from an EMBL/GenBank/DDBJ whole genome shotgun (WGS) entry which is preliminary data.</text>
</comment>